<keyword evidence="12" id="KW-0963">Cytoplasm</keyword>
<keyword evidence="15" id="KW-1185">Reference proteome</keyword>
<comment type="function">
    <text evidence="1 12">Essential for recycling GMP and indirectly, cGMP.</text>
</comment>
<dbReference type="InterPro" id="IPR017665">
    <property type="entry name" value="Guanylate_kinase"/>
</dbReference>
<dbReference type="InterPro" id="IPR020590">
    <property type="entry name" value="Guanylate_kinase_CS"/>
</dbReference>
<dbReference type="KEGG" id="mphi:EG856_02525"/>
<dbReference type="CDD" id="cd00071">
    <property type="entry name" value="GMPK"/>
    <property type="match status" value="1"/>
</dbReference>
<dbReference type="EMBL" id="CP034841">
    <property type="protein sequence ID" value="QBF34780.1"/>
    <property type="molecule type" value="Genomic_DNA"/>
</dbReference>
<dbReference type="HAMAP" id="MF_00328">
    <property type="entry name" value="Guanylate_kinase"/>
    <property type="match status" value="1"/>
</dbReference>
<evidence type="ECO:0000256" key="8">
    <source>
        <dbReference type="ARBA" id="ARBA00022777"/>
    </source>
</evidence>
<dbReference type="GO" id="GO:0005524">
    <property type="term" value="F:ATP binding"/>
    <property type="evidence" value="ECO:0007669"/>
    <property type="project" value="UniProtKB-UniRule"/>
</dbReference>
<dbReference type="Proteomes" id="UP000289326">
    <property type="component" value="Chromosome"/>
</dbReference>
<evidence type="ECO:0000256" key="3">
    <source>
        <dbReference type="ARBA" id="ARBA00005790"/>
    </source>
</evidence>
<keyword evidence="9 12" id="KW-0067">ATP-binding</keyword>
<name>A0A4P6MPF5_9BACT</name>
<sequence>MNINSYKKKPIIIFTGPSGVGKGTIEQILFKNEELKFKLSVSVTTRQPRLGEKDGVHYFFITKDKFEQKIANNELLEYNYHFDNYYGTLFSEIDNIHNQNKIPFLEIETLGTKKILENKENHVKYNIITVFILPPSFEELKNRIIGRNTETKDSINKRLLKASEELKESKIFKYNVINDDPHRAALEIKNILMKELYE</sequence>
<evidence type="ECO:0000256" key="10">
    <source>
        <dbReference type="ARBA" id="ARBA00030128"/>
    </source>
</evidence>
<evidence type="ECO:0000313" key="15">
    <source>
        <dbReference type="Proteomes" id="UP000289326"/>
    </source>
</evidence>
<dbReference type="GO" id="GO:0004385">
    <property type="term" value="F:GMP kinase activity"/>
    <property type="evidence" value="ECO:0007669"/>
    <property type="project" value="UniProtKB-UniRule"/>
</dbReference>
<protein>
    <recommendedName>
        <fullName evidence="5 12">Guanylate kinase</fullName>
        <ecNumber evidence="4 12">2.7.4.8</ecNumber>
    </recommendedName>
    <alternativeName>
        <fullName evidence="10 12">GMP kinase</fullName>
    </alternativeName>
</protein>
<organism evidence="14 15">
    <name type="scientific">Mycoplasmopsis phocirhinis</name>
    <dbReference type="NCBI Taxonomy" id="142650"/>
    <lineage>
        <taxon>Bacteria</taxon>
        <taxon>Bacillati</taxon>
        <taxon>Mycoplasmatota</taxon>
        <taxon>Mycoplasmoidales</taxon>
        <taxon>Metamycoplasmataceae</taxon>
        <taxon>Mycoplasmopsis</taxon>
    </lineage>
</organism>
<proteinExistence type="inferred from homology"/>
<dbReference type="PROSITE" id="PS00856">
    <property type="entry name" value="GUANYLATE_KINASE_1"/>
    <property type="match status" value="1"/>
</dbReference>
<evidence type="ECO:0000256" key="2">
    <source>
        <dbReference type="ARBA" id="ARBA00004496"/>
    </source>
</evidence>
<dbReference type="NCBIfam" id="TIGR03263">
    <property type="entry name" value="guanyl_kin"/>
    <property type="match status" value="1"/>
</dbReference>
<dbReference type="EC" id="2.7.4.8" evidence="4 12"/>
<comment type="subcellular location">
    <subcellularLocation>
        <location evidence="2 12">Cytoplasm</location>
    </subcellularLocation>
</comment>
<feature type="domain" description="Guanylate kinase-like" evidence="13">
    <location>
        <begin position="9"/>
        <end position="193"/>
    </location>
</feature>
<accession>A0A4P6MPF5</accession>
<evidence type="ECO:0000256" key="6">
    <source>
        <dbReference type="ARBA" id="ARBA00022679"/>
    </source>
</evidence>
<keyword evidence="6 12" id="KW-0808">Transferase</keyword>
<evidence type="ECO:0000256" key="1">
    <source>
        <dbReference type="ARBA" id="ARBA00003531"/>
    </source>
</evidence>
<keyword evidence="8 12" id="KW-0418">Kinase</keyword>
<dbReference type="InterPro" id="IPR008145">
    <property type="entry name" value="GK/Ca_channel_bsu"/>
</dbReference>
<dbReference type="GO" id="GO:0005829">
    <property type="term" value="C:cytosol"/>
    <property type="evidence" value="ECO:0007669"/>
    <property type="project" value="TreeGrafter"/>
</dbReference>
<dbReference type="AlphaFoldDB" id="A0A4P6MPF5"/>
<dbReference type="RefSeq" id="WP_130429557.1">
    <property type="nucleotide sequence ID" value="NZ_CP034841.1"/>
</dbReference>
<reference evidence="14 15" key="1">
    <citation type="submission" date="2019-01" db="EMBL/GenBank/DDBJ databases">
        <title>Complete sequence and annotation of the Mycoplasma phocirhinis strain 852T genome.</title>
        <authorList>
            <person name="Frasca S.Jr."/>
            <person name="Kutish G.F."/>
            <person name="Castellanos Gell J."/>
            <person name="Michaels D.L."/>
            <person name="Brown D.R."/>
        </authorList>
    </citation>
    <scope>NUCLEOTIDE SEQUENCE [LARGE SCALE GENOMIC DNA]</scope>
    <source>
        <strain evidence="14 15">852</strain>
    </source>
</reference>
<evidence type="ECO:0000256" key="9">
    <source>
        <dbReference type="ARBA" id="ARBA00022840"/>
    </source>
</evidence>
<gene>
    <name evidence="12" type="primary">gmk</name>
    <name evidence="14" type="ORF">EG856_02525</name>
</gene>
<evidence type="ECO:0000259" key="13">
    <source>
        <dbReference type="PROSITE" id="PS50052"/>
    </source>
</evidence>
<dbReference type="PANTHER" id="PTHR23117">
    <property type="entry name" value="GUANYLATE KINASE-RELATED"/>
    <property type="match status" value="1"/>
</dbReference>
<keyword evidence="7 12" id="KW-0547">Nucleotide-binding</keyword>
<evidence type="ECO:0000256" key="4">
    <source>
        <dbReference type="ARBA" id="ARBA00012961"/>
    </source>
</evidence>
<comment type="catalytic activity">
    <reaction evidence="11 12">
        <text>GMP + ATP = GDP + ADP</text>
        <dbReference type="Rhea" id="RHEA:20780"/>
        <dbReference type="ChEBI" id="CHEBI:30616"/>
        <dbReference type="ChEBI" id="CHEBI:58115"/>
        <dbReference type="ChEBI" id="CHEBI:58189"/>
        <dbReference type="ChEBI" id="CHEBI:456216"/>
        <dbReference type="EC" id="2.7.4.8"/>
    </reaction>
</comment>
<dbReference type="InterPro" id="IPR008144">
    <property type="entry name" value="Guanylate_kin-like_dom"/>
</dbReference>
<dbReference type="Pfam" id="PF00625">
    <property type="entry name" value="Guanylate_kin"/>
    <property type="match status" value="1"/>
</dbReference>
<evidence type="ECO:0000313" key="14">
    <source>
        <dbReference type="EMBL" id="QBF34780.1"/>
    </source>
</evidence>
<feature type="binding site" evidence="12">
    <location>
        <begin position="16"/>
        <end position="23"/>
    </location>
    <ligand>
        <name>ATP</name>
        <dbReference type="ChEBI" id="CHEBI:30616"/>
    </ligand>
</feature>
<dbReference type="PANTHER" id="PTHR23117:SF13">
    <property type="entry name" value="GUANYLATE KINASE"/>
    <property type="match status" value="1"/>
</dbReference>
<dbReference type="OrthoDB" id="9808150at2"/>
<dbReference type="SMART" id="SM00072">
    <property type="entry name" value="GuKc"/>
    <property type="match status" value="1"/>
</dbReference>
<evidence type="ECO:0000256" key="12">
    <source>
        <dbReference type="HAMAP-Rule" id="MF_00328"/>
    </source>
</evidence>
<evidence type="ECO:0000256" key="7">
    <source>
        <dbReference type="ARBA" id="ARBA00022741"/>
    </source>
</evidence>
<dbReference type="Gene3D" id="3.40.50.300">
    <property type="entry name" value="P-loop containing nucleotide triphosphate hydrolases"/>
    <property type="match status" value="1"/>
</dbReference>
<dbReference type="PROSITE" id="PS50052">
    <property type="entry name" value="GUANYLATE_KINASE_2"/>
    <property type="match status" value="1"/>
</dbReference>
<evidence type="ECO:0000256" key="5">
    <source>
        <dbReference type="ARBA" id="ARBA00016296"/>
    </source>
</evidence>
<evidence type="ECO:0000256" key="11">
    <source>
        <dbReference type="ARBA" id="ARBA00048594"/>
    </source>
</evidence>
<comment type="similarity">
    <text evidence="3 12">Belongs to the guanylate kinase family.</text>
</comment>
<dbReference type="SUPFAM" id="SSF52540">
    <property type="entry name" value="P-loop containing nucleoside triphosphate hydrolases"/>
    <property type="match status" value="1"/>
</dbReference>
<dbReference type="InterPro" id="IPR027417">
    <property type="entry name" value="P-loop_NTPase"/>
</dbReference>